<dbReference type="SUPFAM" id="SSF48371">
    <property type="entry name" value="ARM repeat"/>
    <property type="match status" value="1"/>
</dbReference>
<proteinExistence type="predicted"/>
<dbReference type="EMBL" id="OZ034821">
    <property type="protein sequence ID" value="CAL1408993.1"/>
    <property type="molecule type" value="Genomic_DNA"/>
</dbReference>
<dbReference type="InterPro" id="IPR011989">
    <property type="entry name" value="ARM-like"/>
</dbReference>
<evidence type="ECO:0000256" key="1">
    <source>
        <dbReference type="ARBA" id="ARBA00022618"/>
    </source>
</evidence>
<keyword evidence="7" id="KW-1185">Reference proteome</keyword>
<dbReference type="Proteomes" id="UP001497516">
    <property type="component" value="Chromosome 8"/>
</dbReference>
<dbReference type="PANTHER" id="PTHR13255:SF0">
    <property type="entry name" value="ATAXIN-10"/>
    <property type="match status" value="1"/>
</dbReference>
<evidence type="ECO:0000259" key="5">
    <source>
        <dbReference type="Pfam" id="PF09759"/>
    </source>
</evidence>
<evidence type="ECO:0000313" key="6">
    <source>
        <dbReference type="EMBL" id="CAL1408993.1"/>
    </source>
</evidence>
<reference evidence="6 7" key="1">
    <citation type="submission" date="2024-04" db="EMBL/GenBank/DDBJ databases">
        <authorList>
            <person name="Fracassetti M."/>
        </authorList>
    </citation>
    <scope>NUCLEOTIDE SEQUENCE [LARGE SCALE GENOMIC DNA]</scope>
</reference>
<dbReference type="InterPro" id="IPR051374">
    <property type="entry name" value="Ataxin-10/CTR86_families"/>
</dbReference>
<evidence type="ECO:0000313" key="7">
    <source>
        <dbReference type="Proteomes" id="UP001497516"/>
    </source>
</evidence>
<keyword evidence="1" id="KW-0132">Cell division</keyword>
<organism evidence="6 7">
    <name type="scientific">Linum trigynum</name>
    <dbReference type="NCBI Taxonomy" id="586398"/>
    <lineage>
        <taxon>Eukaryota</taxon>
        <taxon>Viridiplantae</taxon>
        <taxon>Streptophyta</taxon>
        <taxon>Embryophyta</taxon>
        <taxon>Tracheophyta</taxon>
        <taxon>Spermatophyta</taxon>
        <taxon>Magnoliopsida</taxon>
        <taxon>eudicotyledons</taxon>
        <taxon>Gunneridae</taxon>
        <taxon>Pentapetalae</taxon>
        <taxon>rosids</taxon>
        <taxon>fabids</taxon>
        <taxon>Malpighiales</taxon>
        <taxon>Linaceae</taxon>
        <taxon>Linum</taxon>
    </lineage>
</organism>
<dbReference type="PANTHER" id="PTHR13255">
    <property type="entry name" value="ATAXIN-10"/>
    <property type="match status" value="1"/>
</dbReference>
<keyword evidence="2" id="KW-0131">Cell cycle</keyword>
<gene>
    <name evidence="6" type="ORF">LTRI10_LOCUS48542</name>
</gene>
<evidence type="ECO:0000256" key="4">
    <source>
        <dbReference type="SAM" id="SignalP"/>
    </source>
</evidence>
<feature type="chain" id="PRO_5043853107" description="Ataxin-10 domain-containing protein" evidence="4">
    <location>
        <begin position="26"/>
        <end position="508"/>
    </location>
</feature>
<dbReference type="Pfam" id="PF09759">
    <property type="entry name" value="Atx10homo_assoc"/>
    <property type="match status" value="1"/>
</dbReference>
<evidence type="ECO:0000256" key="3">
    <source>
        <dbReference type="SAM" id="MobiDB-lite"/>
    </source>
</evidence>
<dbReference type="InterPro" id="IPR016024">
    <property type="entry name" value="ARM-type_fold"/>
</dbReference>
<feature type="domain" description="Ataxin-10" evidence="5">
    <location>
        <begin position="389"/>
        <end position="487"/>
    </location>
</feature>
<evidence type="ECO:0000256" key="2">
    <source>
        <dbReference type="ARBA" id="ARBA00023306"/>
    </source>
</evidence>
<feature type="signal peptide" evidence="4">
    <location>
        <begin position="1"/>
        <end position="25"/>
    </location>
</feature>
<sequence>MTMAGESKSELSLQHLLLLPLLTAAESSDTKEALQVLASAARSDAGRSDLASKNVLPDVLRFVQSLPCPEHLVLALRLLRNLCAGEIANQNSFLDFNGAGIISAALVSSGLNPDSGPVIIRAGLQVLANVCLAGVEHQRAIWDEFFPKVFIAIGSVGRKEISDPLCMILYACCDGSPALFAQLVGEEGLPIVVEIVRTASLVGFEEDWLKLLVSRICLDENLFHSLFPGLYRIGMSDDKGKATNSSTNFSSEQAYLLGMVSEILCERLEEIRTLSVDFALCVLGIFKDSADVLEQHVSGAKSKLPTGSASIDVLGYSLTILKHICGIAFVEDSEEDVVSLLLSRGLLETLLGLLRGLELPSTIRRGTRGEGTERVATSFSGKPCPYIGFRRDIVGVIGNCSYRRKRVQDQIRDVNGLLLLLQQCVTDDDNPFLREWGIWAMRNVLEGNAENQQAVAELEVQGTVQMPELGGLGLKVEVDQKSGRAKLVNTSPSSLKPPSMSSSMDFDM</sequence>
<keyword evidence="4" id="KW-0732">Signal</keyword>
<protein>
    <recommendedName>
        <fullName evidence="5">Ataxin-10 domain-containing protein</fullName>
    </recommendedName>
</protein>
<dbReference type="GO" id="GO:0005829">
    <property type="term" value="C:cytosol"/>
    <property type="evidence" value="ECO:0007669"/>
    <property type="project" value="TreeGrafter"/>
</dbReference>
<dbReference type="AlphaFoldDB" id="A0AAV2GE56"/>
<feature type="compositionally biased region" description="Low complexity" evidence="3">
    <location>
        <begin position="491"/>
        <end position="508"/>
    </location>
</feature>
<name>A0AAV2GE56_9ROSI</name>
<dbReference type="Gene3D" id="1.25.10.10">
    <property type="entry name" value="Leucine-rich Repeat Variant"/>
    <property type="match status" value="2"/>
</dbReference>
<feature type="region of interest" description="Disordered" evidence="3">
    <location>
        <begin position="483"/>
        <end position="508"/>
    </location>
</feature>
<dbReference type="GO" id="GO:0051301">
    <property type="term" value="P:cell division"/>
    <property type="evidence" value="ECO:0007669"/>
    <property type="project" value="UniProtKB-KW"/>
</dbReference>
<accession>A0AAV2GE56</accession>
<dbReference type="InterPro" id="IPR019156">
    <property type="entry name" value="Ataxin-10_domain"/>
</dbReference>